<accession>A0AB34D9E4</accession>
<evidence type="ECO:0000313" key="2">
    <source>
        <dbReference type="EMBL" id="KAB2497514.1"/>
    </source>
</evidence>
<sequence length="303" mass="35506">MYVSSILKIEEVAAFIANMNKDATHHVGYCGDEKEELLQTIIHDFSDIGWEQSFVATYENNNLIGLLGFDVDEVKKCAEIWGPFIIAENWEEVALHMWKELIEKVPFHIERFYGFYHVENNNCARLMRNLHAKEQGRHSILVLNNIVEHRIICNVEEALPQVFEQFIALHNHVFSNTYYDGNEIIERLSNTNKLFVSMKNDKLEGYVYVEVNPEFQEANIEFIATAENSRRKGVGERLLQKAIQYIISFQGMKEIELCLNTNNDRAMKLYKKVGFEEKACLQHYIIERKPIRMKIIFHTNGFY</sequence>
<evidence type="ECO:0000259" key="1">
    <source>
        <dbReference type="PROSITE" id="PS51186"/>
    </source>
</evidence>
<name>A0AB34D9E4_BACCE</name>
<comment type="caution">
    <text evidence="2">The sequence shown here is derived from an EMBL/GenBank/DDBJ whole genome shotgun (WGS) entry which is preliminary data.</text>
</comment>
<dbReference type="PANTHER" id="PTHR47542:SF2">
    <property type="entry name" value="ACYL-COA N-ACYLTRANSFERASES (NAT) SUPERFAMILY PROTEIN"/>
    <property type="match status" value="1"/>
</dbReference>
<dbReference type="InterPro" id="IPR016181">
    <property type="entry name" value="Acyl_CoA_acyltransferase"/>
</dbReference>
<dbReference type="EMBL" id="WBPB01000033">
    <property type="protein sequence ID" value="KAB2497514.1"/>
    <property type="molecule type" value="Genomic_DNA"/>
</dbReference>
<dbReference type="Proteomes" id="UP000477920">
    <property type="component" value="Unassembled WGS sequence"/>
</dbReference>
<dbReference type="SUPFAM" id="SSF55729">
    <property type="entry name" value="Acyl-CoA N-acyltransferases (Nat)"/>
    <property type="match status" value="1"/>
</dbReference>
<dbReference type="RefSeq" id="WP_000289532.1">
    <property type="nucleotide sequence ID" value="NZ_CP184769.1"/>
</dbReference>
<feature type="domain" description="N-acetyltransferase" evidence="1">
    <location>
        <begin position="153"/>
        <end position="292"/>
    </location>
</feature>
<dbReference type="Pfam" id="PF00583">
    <property type="entry name" value="Acetyltransf_1"/>
    <property type="match status" value="1"/>
</dbReference>
<proteinExistence type="predicted"/>
<dbReference type="Gene3D" id="3.40.630.30">
    <property type="match status" value="1"/>
</dbReference>
<organism evidence="2 3">
    <name type="scientific">Bacillus cereus</name>
    <dbReference type="NCBI Taxonomy" id="1396"/>
    <lineage>
        <taxon>Bacteria</taxon>
        <taxon>Bacillati</taxon>
        <taxon>Bacillota</taxon>
        <taxon>Bacilli</taxon>
        <taxon>Bacillales</taxon>
        <taxon>Bacillaceae</taxon>
        <taxon>Bacillus</taxon>
        <taxon>Bacillus cereus group</taxon>
    </lineage>
</organism>
<reference evidence="2 3" key="1">
    <citation type="submission" date="2019-10" db="EMBL/GenBank/DDBJ databases">
        <title>Bacillus from the desert of Cuatro Cinegas, Coahuila.</title>
        <authorList>
            <person name="Olmedo-Alvarez G."/>
            <person name="Saldana S."/>
            <person name="Barcelo D."/>
        </authorList>
    </citation>
    <scope>NUCLEOTIDE SEQUENCE [LARGE SCALE GENOMIC DNA]</scope>
    <source>
        <strain evidence="2 3">CH101a_3T</strain>
    </source>
</reference>
<dbReference type="PANTHER" id="PTHR47542">
    <property type="entry name" value="ACYL-COA N-ACYLTRANSFERASES (NAT) SUPERFAMILY PROTEIN"/>
    <property type="match status" value="1"/>
</dbReference>
<gene>
    <name evidence="2" type="ORF">F8158_15355</name>
</gene>
<protein>
    <submittedName>
        <fullName evidence="2">GNAT family N-acetyltransferase</fullName>
    </submittedName>
</protein>
<dbReference type="PROSITE" id="PS51186">
    <property type="entry name" value="GNAT"/>
    <property type="match status" value="1"/>
</dbReference>
<dbReference type="GO" id="GO:0016747">
    <property type="term" value="F:acyltransferase activity, transferring groups other than amino-acyl groups"/>
    <property type="evidence" value="ECO:0007669"/>
    <property type="project" value="InterPro"/>
</dbReference>
<dbReference type="InterPro" id="IPR000182">
    <property type="entry name" value="GNAT_dom"/>
</dbReference>
<dbReference type="AlphaFoldDB" id="A0AB34D9E4"/>
<dbReference type="CDD" id="cd04301">
    <property type="entry name" value="NAT_SF"/>
    <property type="match status" value="1"/>
</dbReference>
<evidence type="ECO:0000313" key="3">
    <source>
        <dbReference type="Proteomes" id="UP000477920"/>
    </source>
</evidence>